<evidence type="ECO:0000313" key="2">
    <source>
        <dbReference type="Proteomes" id="UP000503096"/>
    </source>
</evidence>
<dbReference type="AlphaFoldDB" id="A0A6M4H736"/>
<proteinExistence type="predicted"/>
<evidence type="ECO:0000313" key="1">
    <source>
        <dbReference type="EMBL" id="QJR14493.1"/>
    </source>
</evidence>
<evidence type="ECO:0008006" key="3">
    <source>
        <dbReference type="Google" id="ProtNLM"/>
    </source>
</evidence>
<name>A0A6M4H736_9PROT</name>
<organism evidence="1 2">
    <name type="scientific">Usitatibacter palustris</name>
    <dbReference type="NCBI Taxonomy" id="2732487"/>
    <lineage>
        <taxon>Bacteria</taxon>
        <taxon>Pseudomonadati</taxon>
        <taxon>Pseudomonadota</taxon>
        <taxon>Betaproteobacteria</taxon>
        <taxon>Nitrosomonadales</taxon>
        <taxon>Usitatibacteraceae</taxon>
        <taxon>Usitatibacter</taxon>
    </lineage>
</organism>
<reference evidence="1 2" key="1">
    <citation type="submission" date="2020-04" db="EMBL/GenBank/DDBJ databases">
        <title>Usitatibacter rugosus gen. nov., sp. nov. and Usitatibacter palustris sp. nov., novel members of Usitatibacteraceae fam. nov. within the order Nitrosomonadales isolated from soil.</title>
        <authorList>
            <person name="Huber K.J."/>
            <person name="Neumann-Schaal M."/>
            <person name="Geppert A."/>
            <person name="Luckner M."/>
            <person name="Wanner G."/>
            <person name="Overmann J."/>
        </authorList>
    </citation>
    <scope>NUCLEOTIDE SEQUENCE [LARGE SCALE GENOMIC DNA]</scope>
    <source>
        <strain evidence="1 2">Swamp67</strain>
    </source>
</reference>
<protein>
    <recommendedName>
        <fullName evidence="3">PilZ domain-containing protein</fullName>
    </recommendedName>
</protein>
<sequence>MSTGYPLDVDRVLQQKTVRDAPSRALFLAAMREFGKEGGDFTLERLRQFMQVEEHFQALLNYDQLEFLHQSPESAEGDRDFALNVQRICLESANGLQRYLRTRSQWADSKEALEVMFRVTSLALHAIHSYVKWGYFLAEPGRSTPWRQLHALYSLAESDGFSQVPVVLHPSQPAFRPSAQALYLRTLLLDALNSGNLSKVQIEIADGWFSSWCSDYALESEYSSRKHLFYVDLASDSGLHIMRRDSHGESMRYVRADGLRAQIEEVQAGLRQGKLYAGYGAGAVFPVEEHVALLAMIEKLYHSILAGSENRVEERTHFEDREVDVAIGVELVMRKSRELNVADGPESGAVTPAPASASDTIELSAEGLSLVPNAPAPEAPADDPELSRWRVLDLSSNGFGLLVDRATSDNVLLNGLLALQNHETGGWILGHVVRKLPNRVRGEMLLGVEVLAYKSMPVELQEADGTGSVEAIYLPGLDQNGKQDSMIIRTQDFSADKTFTLYTAGGMFRLKLNHIVRKGADWIKIRFEIVSRA</sequence>
<dbReference type="EMBL" id="CP053073">
    <property type="protein sequence ID" value="QJR14493.1"/>
    <property type="molecule type" value="Genomic_DNA"/>
</dbReference>
<dbReference type="KEGG" id="upl:DSM104440_01294"/>
<accession>A0A6M4H736</accession>
<dbReference type="Proteomes" id="UP000503096">
    <property type="component" value="Chromosome"/>
</dbReference>
<dbReference type="RefSeq" id="WP_171161238.1">
    <property type="nucleotide sequence ID" value="NZ_CP053073.1"/>
</dbReference>
<dbReference type="InParanoid" id="A0A6M4H736"/>
<keyword evidence="2" id="KW-1185">Reference proteome</keyword>
<gene>
    <name evidence="1" type="ORF">DSM104440_01294</name>
</gene>